<dbReference type="PROSITE" id="PS50181">
    <property type="entry name" value="FBOX"/>
    <property type="match status" value="1"/>
</dbReference>
<dbReference type="SUPFAM" id="SSF81383">
    <property type="entry name" value="F-box domain"/>
    <property type="match status" value="1"/>
</dbReference>
<dbReference type="SMART" id="SM00256">
    <property type="entry name" value="FBOX"/>
    <property type="match status" value="1"/>
</dbReference>
<evidence type="ECO:0000313" key="2">
    <source>
        <dbReference type="EMBL" id="SPC83030.1"/>
    </source>
</evidence>
<dbReference type="Gene3D" id="1.20.1280.50">
    <property type="match status" value="1"/>
</dbReference>
<dbReference type="InterPro" id="IPR036047">
    <property type="entry name" value="F-box-like_dom_sf"/>
</dbReference>
<gene>
    <name evidence="2" type="ORF">FSB_LOCUS10912</name>
</gene>
<name>A0A2N9F7P0_FAGSY</name>
<organism evidence="2">
    <name type="scientific">Fagus sylvatica</name>
    <name type="common">Beechnut</name>
    <dbReference type="NCBI Taxonomy" id="28930"/>
    <lineage>
        <taxon>Eukaryota</taxon>
        <taxon>Viridiplantae</taxon>
        <taxon>Streptophyta</taxon>
        <taxon>Embryophyta</taxon>
        <taxon>Tracheophyta</taxon>
        <taxon>Spermatophyta</taxon>
        <taxon>Magnoliopsida</taxon>
        <taxon>eudicotyledons</taxon>
        <taxon>Gunneridae</taxon>
        <taxon>Pentapetalae</taxon>
        <taxon>rosids</taxon>
        <taxon>fabids</taxon>
        <taxon>Fagales</taxon>
        <taxon>Fagaceae</taxon>
        <taxon>Fagus</taxon>
    </lineage>
</organism>
<dbReference type="PANTHER" id="PTHR31672">
    <property type="entry name" value="BNACNNG10540D PROTEIN"/>
    <property type="match status" value="1"/>
</dbReference>
<proteinExistence type="predicted"/>
<accession>A0A2N9F7P0</accession>
<evidence type="ECO:0000259" key="1">
    <source>
        <dbReference type="PROSITE" id="PS50181"/>
    </source>
</evidence>
<reference evidence="2" key="1">
    <citation type="submission" date="2018-02" db="EMBL/GenBank/DDBJ databases">
        <authorList>
            <person name="Cohen D.B."/>
            <person name="Kent A.D."/>
        </authorList>
    </citation>
    <scope>NUCLEOTIDE SEQUENCE</scope>
</reference>
<dbReference type="Pfam" id="PF07734">
    <property type="entry name" value="FBA_1"/>
    <property type="match status" value="1"/>
</dbReference>
<dbReference type="CDD" id="cd22157">
    <property type="entry name" value="F-box_AtFBW1-like"/>
    <property type="match status" value="1"/>
</dbReference>
<dbReference type="PANTHER" id="PTHR31672:SF13">
    <property type="entry name" value="F-BOX PROTEIN CPR30-LIKE"/>
    <property type="match status" value="1"/>
</dbReference>
<sequence>MSDNVNASYDSLPDEIVTQILIHLPIKSIITCTSVSKTWKSIIQNPTFISIHLHLSIKSNNNLNFLTLFTPQNKEVYALHSDDDDDFTEHTRFDFPHKPINSKIIFRVVGICNGLVCISDDLHGNTNQLFLWNPCVRKFVKLPLPNVTCQLGKKHGSIGFGFDAKTNDYKVARVVYLEVDPNILKERPKVEVYSLSTSEWRIITAALPPICTLNLIEGREPQAFVNGAIHWIAFRGTGGVRLGAFVLVFDLGDEVFREIPLPKLPNYNPQECRNDLCAYGNSIALFQTVFVDSRHLDIWVMKEYGVSSSWTKVLTLAAQVRILPRGLPLPPIPRAIGFKRNGKVVLDMGWRISMGMGMLTSQDLETQEKKDLQITSYYCTFVDSYVESLILLDKVANGAVTY</sequence>
<dbReference type="InterPro" id="IPR006527">
    <property type="entry name" value="F-box-assoc_dom_typ1"/>
</dbReference>
<dbReference type="InterPro" id="IPR001810">
    <property type="entry name" value="F-box_dom"/>
</dbReference>
<dbReference type="NCBIfam" id="TIGR01640">
    <property type="entry name" value="F_box_assoc_1"/>
    <property type="match status" value="1"/>
</dbReference>
<feature type="domain" description="F-box" evidence="1">
    <location>
        <begin position="6"/>
        <end position="51"/>
    </location>
</feature>
<protein>
    <recommendedName>
        <fullName evidence="1">F-box domain-containing protein</fullName>
    </recommendedName>
</protein>
<dbReference type="InterPro" id="IPR017451">
    <property type="entry name" value="F-box-assoc_interact_dom"/>
</dbReference>
<dbReference type="EMBL" id="OIVN01000615">
    <property type="protein sequence ID" value="SPC83030.1"/>
    <property type="molecule type" value="Genomic_DNA"/>
</dbReference>
<dbReference type="InterPro" id="IPR050796">
    <property type="entry name" value="SCF_F-box_component"/>
</dbReference>
<dbReference type="Pfam" id="PF00646">
    <property type="entry name" value="F-box"/>
    <property type="match status" value="1"/>
</dbReference>
<dbReference type="AlphaFoldDB" id="A0A2N9F7P0"/>